<evidence type="ECO:0000313" key="4">
    <source>
        <dbReference type="Proteomes" id="UP000188937"/>
    </source>
</evidence>
<dbReference type="InterPro" id="IPR011234">
    <property type="entry name" value="Fumarylacetoacetase-like_C"/>
</dbReference>
<dbReference type="GO" id="GO:0008684">
    <property type="term" value="F:2-oxopent-4-enoate hydratase activity"/>
    <property type="evidence" value="ECO:0007669"/>
    <property type="project" value="TreeGrafter"/>
</dbReference>
<organism evidence="3 4">
    <name type="scientific">Acetobacter aceti</name>
    <dbReference type="NCBI Taxonomy" id="435"/>
    <lineage>
        <taxon>Bacteria</taxon>
        <taxon>Pseudomonadati</taxon>
        <taxon>Pseudomonadota</taxon>
        <taxon>Alphaproteobacteria</taxon>
        <taxon>Acetobacterales</taxon>
        <taxon>Acetobacteraceae</taxon>
        <taxon>Acetobacter</taxon>
        <taxon>Acetobacter subgen. Acetobacter</taxon>
    </lineage>
</organism>
<dbReference type="InterPro" id="IPR050772">
    <property type="entry name" value="Hydratase-Decarb/MhpD_sf"/>
</dbReference>
<dbReference type="Proteomes" id="UP000188937">
    <property type="component" value="Chromosome"/>
</dbReference>
<dbReference type="PANTHER" id="PTHR30143:SF0">
    <property type="entry name" value="2-KETO-4-PENTENOATE HYDRATASE"/>
    <property type="match status" value="1"/>
</dbReference>
<evidence type="ECO:0000259" key="2">
    <source>
        <dbReference type="Pfam" id="PF01557"/>
    </source>
</evidence>
<name>A0A1U9KEP4_ACEAC</name>
<feature type="domain" description="Fumarylacetoacetase-like C-terminal" evidence="2">
    <location>
        <begin position="87"/>
        <end position="251"/>
    </location>
</feature>
<dbReference type="OrthoDB" id="9792137at2"/>
<keyword evidence="4" id="KW-1185">Reference proteome</keyword>
<dbReference type="SUPFAM" id="SSF56529">
    <property type="entry name" value="FAH"/>
    <property type="match status" value="1"/>
</dbReference>
<dbReference type="Pfam" id="PF01557">
    <property type="entry name" value="FAA_hydrolase"/>
    <property type="match status" value="1"/>
</dbReference>
<dbReference type="GO" id="GO:0005737">
    <property type="term" value="C:cytoplasm"/>
    <property type="evidence" value="ECO:0007669"/>
    <property type="project" value="TreeGrafter"/>
</dbReference>
<accession>A0A1U9KEP4</accession>
<dbReference type="KEGG" id="aace:A0U92_04715"/>
<dbReference type="Gene3D" id="3.90.850.10">
    <property type="entry name" value="Fumarylacetoacetase-like, C-terminal domain"/>
    <property type="match status" value="1"/>
</dbReference>
<dbReference type="STRING" id="435.A0U92_04715"/>
<dbReference type="RefSeq" id="WP_077812231.1">
    <property type="nucleotide sequence ID" value="NZ_CP014692.1"/>
</dbReference>
<keyword evidence="1" id="KW-0456">Lyase</keyword>
<evidence type="ECO:0000256" key="1">
    <source>
        <dbReference type="ARBA" id="ARBA00023239"/>
    </source>
</evidence>
<dbReference type="PANTHER" id="PTHR30143">
    <property type="entry name" value="ACID HYDRATASE"/>
    <property type="match status" value="1"/>
</dbReference>
<reference evidence="3 4" key="1">
    <citation type="submission" date="2016-03" db="EMBL/GenBank/DDBJ databases">
        <title>Acetic acid bacteria sequencing.</title>
        <authorList>
            <person name="Brandt J."/>
            <person name="Jakob F."/>
            <person name="Vogel R.F."/>
        </authorList>
    </citation>
    <scope>NUCLEOTIDE SEQUENCE [LARGE SCALE GENOMIC DNA]</scope>
    <source>
        <strain evidence="3 4">TMW2.1153</strain>
    </source>
</reference>
<dbReference type="AlphaFoldDB" id="A0A1U9KEP4"/>
<protein>
    <submittedName>
        <fullName evidence="3">2-keto-4-pentenoate hydratase</fullName>
    </submittedName>
</protein>
<evidence type="ECO:0000313" key="3">
    <source>
        <dbReference type="EMBL" id="AQS84189.1"/>
    </source>
</evidence>
<sequence length="255" mass="27383">MAENHSSPTSSLILARTLHVVRQGDAPPIISLPPHLLPDSEEAAYEVQNHLASLGGPVRGWKVGASSSVSEPSAAPLHAETLFSDGVILPADFFNHRGVEAEIAYRFDKAVGPDLSADAILSAVGSVHPAIEVVDTRFIEPGCQSRLTHMADQQNHGALILGPAYSDWRNFDPAQEKFVMRIDHHRVSEKVGGNAVNDLTRLLVWLANHASKRGLPIEAGTVVTTGSLSGAFFVPHRTHVSVQFNTLGTVTAFLE</sequence>
<gene>
    <name evidence="3" type="ORF">A0U92_04715</name>
</gene>
<proteinExistence type="predicted"/>
<dbReference type="EMBL" id="CP014692">
    <property type="protein sequence ID" value="AQS84189.1"/>
    <property type="molecule type" value="Genomic_DNA"/>
</dbReference>
<dbReference type="InterPro" id="IPR036663">
    <property type="entry name" value="Fumarylacetoacetase_C_sf"/>
</dbReference>